<evidence type="ECO:0000313" key="4">
    <source>
        <dbReference type="Proteomes" id="UP000186817"/>
    </source>
</evidence>
<reference evidence="3 4" key="1">
    <citation type="submission" date="2016-02" db="EMBL/GenBank/DDBJ databases">
        <title>Genome analysis of coral dinoflagellate symbionts highlights evolutionary adaptations to a symbiotic lifestyle.</title>
        <authorList>
            <person name="Aranda M."/>
            <person name="Li Y."/>
            <person name="Liew Y.J."/>
            <person name="Baumgarten S."/>
            <person name="Simakov O."/>
            <person name="Wilson M."/>
            <person name="Piel J."/>
            <person name="Ashoor H."/>
            <person name="Bougouffa S."/>
            <person name="Bajic V.B."/>
            <person name="Ryu T."/>
            <person name="Ravasi T."/>
            <person name="Bayer T."/>
            <person name="Micklem G."/>
            <person name="Kim H."/>
            <person name="Bhak J."/>
            <person name="Lajeunesse T.C."/>
            <person name="Voolstra C.R."/>
        </authorList>
    </citation>
    <scope>NUCLEOTIDE SEQUENCE [LARGE SCALE GENOMIC DNA]</scope>
    <source>
        <strain evidence="3 4">CCMP2467</strain>
    </source>
</reference>
<keyword evidence="4" id="KW-1185">Reference proteome</keyword>
<accession>A0A1Q9C6X4</accession>
<feature type="region of interest" description="Disordered" evidence="1">
    <location>
        <begin position="44"/>
        <end position="65"/>
    </location>
</feature>
<comment type="caution">
    <text evidence="3">The sequence shown here is derived from an EMBL/GenBank/DDBJ whole genome shotgun (WGS) entry which is preliminary data.</text>
</comment>
<name>A0A1Q9C6X4_SYMMI</name>
<protein>
    <recommendedName>
        <fullName evidence="5">Apple domain-containing protein</fullName>
    </recommendedName>
</protein>
<keyword evidence="2" id="KW-0732">Signal</keyword>
<dbReference type="Proteomes" id="UP000186817">
    <property type="component" value="Unassembled WGS sequence"/>
</dbReference>
<evidence type="ECO:0000256" key="2">
    <source>
        <dbReference type="SAM" id="SignalP"/>
    </source>
</evidence>
<dbReference type="EMBL" id="LSRX01001580">
    <property type="protein sequence ID" value="OLP78669.1"/>
    <property type="molecule type" value="Genomic_DNA"/>
</dbReference>
<feature type="chain" id="PRO_5012819293" description="Apple domain-containing protein" evidence="2">
    <location>
        <begin position="17"/>
        <end position="1392"/>
    </location>
</feature>
<evidence type="ECO:0000256" key="1">
    <source>
        <dbReference type="SAM" id="MobiDB-lite"/>
    </source>
</evidence>
<gene>
    <name evidence="3" type="ORF">AK812_SmicGene41131</name>
</gene>
<proteinExistence type="predicted"/>
<evidence type="ECO:0000313" key="3">
    <source>
        <dbReference type="EMBL" id="OLP78669.1"/>
    </source>
</evidence>
<sequence>MLHTLFVLAVVRSACADEQEPSSCLQKRPSTRLRLDTVKPSLAEPSTTAFAGPGSQPGAGPWSTPGVRFQQCGRTKKRPTQLPTLLQGAALDKGHENSLPDRVKCPTGQMLIGNFLGNAYNFTCCDAGPQCGGCRKALNGTCQECAAGYVHQQIPLLNITKCFLCDDVPGWQDSNGLGCRDYESQGFCHGSVKDGYDEPFHGVRPSEACCVCGGGSVQHTPTSMPFARRALVYGDAVDEFPEPQALGTQVSSCNLAQWGLQLTGPGRIQGNVSSPSQSSTEIKCSLVLMQDPMRGISATVKLKIPVASFSYGQQVLVFKYWGLDPEPASKPFPLHQQTLPQGQFLENFQLRCNCPWLRMLPNSTLVAGPLSTPPEVSAEQVRYKGRRRKREVDGEQSTSFTVAQVPVLQGRVGVALEVSPLQAPEDLSLEYPILENISSGARFAVTPAIAPEVAFNLDASSGLASDTSSKKQRPLSAECQASTAGRDDGNLMQINCSVALGGQLYDKVLPVAQLTVDVVDDTCWVPTEVSGFHICRERADCAGVQEEYVQGDYSPSNVFKQQDFKKGSMEAPEYYGNAVACTDRDVVANAIENGYEAFRDFELEFLPAELNDSAVLQKPEALQQAELRPYVRSCPLTATSSFVFGTLEVPSSSSSYNIGTVEDQQIFKGPYTCEDAAVLSQSFDTTLSNCASGCRANASCAFYQFCATEETCTLFERCDFIQQLAVQMVNELYGIPPQGDFCRIADPEKCWKEIRRRSYLSLTHSDVPRCLFEEQYNACDALQQISGVEVTLTQRVSQKGSYACRVQGAFANAASDRVEILNAVPLKSVLQDDGRKWEGPRQSAIYTCELGPWQYIGNLSCQECIQVGTPSLGNFSSVSLPEVYFLEHRLMQVRQLRKLLESGLSDRQLANKERQVLRACGSQQIVLKTACGSGEEEASYWQVDAASRQWNFSVPTAGTELGSSGGEFALQQLKFVPESRHPAKDISVAAQEDSGKLLPVTKVYNRGFVKWYVPGHGWALAHQQSVEDRNCTPGDVFQQWDFVKSASKDPSAATSERQLRKDTQALLQSHGADNGFVSMTDQENFVNVSNCEASLTLHDSTSASDGVDLALEIWEEANLDAQQRLCEGQFCKMAREAYQYVDHYEVVKTYGTPGLHGNGTKVLFACQAAESDQSSSQGSSCSQWASVSPEDLSKIYAAATTLMIEKVCPVLMNRSMSVSPAVAKLTNANGMTLKVLAAILRNAPYKTLPFDDARSWPFYYKGSSGERAQSMGYLSVAASGAFWGVTCPPGAVVVSEEKTLPHCLDIHASDSQEKLREVLSAYSGSATCPSGYAISGWYNLPGIKVKGNNLTGGPQNWTNLIGSCDQPSKPHCTAGHVVNAISYSQNQVWVLL</sequence>
<organism evidence="3 4">
    <name type="scientific">Symbiodinium microadriaticum</name>
    <name type="common">Dinoflagellate</name>
    <name type="synonym">Zooxanthella microadriatica</name>
    <dbReference type="NCBI Taxonomy" id="2951"/>
    <lineage>
        <taxon>Eukaryota</taxon>
        <taxon>Sar</taxon>
        <taxon>Alveolata</taxon>
        <taxon>Dinophyceae</taxon>
        <taxon>Suessiales</taxon>
        <taxon>Symbiodiniaceae</taxon>
        <taxon>Symbiodinium</taxon>
    </lineage>
</organism>
<feature type="signal peptide" evidence="2">
    <location>
        <begin position="1"/>
        <end position="16"/>
    </location>
</feature>
<evidence type="ECO:0008006" key="5">
    <source>
        <dbReference type="Google" id="ProtNLM"/>
    </source>
</evidence>
<dbReference type="OrthoDB" id="431450at2759"/>